<name>A0A5C5BTZ8_EGGLN</name>
<gene>
    <name evidence="5" type="ORF">FIC87_10050</name>
</gene>
<dbReference type="Gene3D" id="3.40.50.2000">
    <property type="entry name" value="Glycogen Phosphorylase B"/>
    <property type="match status" value="2"/>
</dbReference>
<feature type="domain" description="Glycosyl transferase family 1" evidence="3">
    <location>
        <begin position="198"/>
        <end position="356"/>
    </location>
</feature>
<keyword evidence="2 5" id="KW-0808">Transferase</keyword>
<evidence type="ECO:0000259" key="3">
    <source>
        <dbReference type="Pfam" id="PF00534"/>
    </source>
</evidence>
<proteinExistence type="predicted"/>
<organism evidence="5 6">
    <name type="scientific">Eggerthella lenta</name>
    <name type="common">Eubacterium lentum</name>
    <dbReference type="NCBI Taxonomy" id="84112"/>
    <lineage>
        <taxon>Bacteria</taxon>
        <taxon>Bacillati</taxon>
        <taxon>Actinomycetota</taxon>
        <taxon>Coriobacteriia</taxon>
        <taxon>Eggerthellales</taxon>
        <taxon>Eggerthellaceae</taxon>
        <taxon>Eggerthella</taxon>
    </lineage>
</organism>
<accession>A0A5C5BTZ8</accession>
<evidence type="ECO:0000313" key="6">
    <source>
        <dbReference type="Proteomes" id="UP000312594"/>
    </source>
</evidence>
<dbReference type="SUPFAM" id="SSF53756">
    <property type="entry name" value="UDP-Glycosyltransferase/glycogen phosphorylase"/>
    <property type="match status" value="1"/>
</dbReference>
<evidence type="ECO:0000313" key="5">
    <source>
        <dbReference type="EMBL" id="TNU89958.1"/>
    </source>
</evidence>
<keyword evidence="1" id="KW-0328">Glycosyltransferase</keyword>
<dbReference type="RefSeq" id="WP_139912711.1">
    <property type="nucleotide sequence ID" value="NZ_VEVP01000022.1"/>
</dbReference>
<dbReference type="PANTHER" id="PTHR45947">
    <property type="entry name" value="SULFOQUINOVOSYL TRANSFERASE SQD2"/>
    <property type="match status" value="1"/>
</dbReference>
<dbReference type="GO" id="GO:1901137">
    <property type="term" value="P:carbohydrate derivative biosynthetic process"/>
    <property type="evidence" value="ECO:0007669"/>
    <property type="project" value="UniProtKB-ARBA"/>
</dbReference>
<dbReference type="Pfam" id="PF13439">
    <property type="entry name" value="Glyco_transf_4"/>
    <property type="match status" value="1"/>
</dbReference>
<dbReference type="InterPro" id="IPR050194">
    <property type="entry name" value="Glycosyltransferase_grp1"/>
</dbReference>
<dbReference type="Pfam" id="PF00534">
    <property type="entry name" value="Glycos_transf_1"/>
    <property type="match status" value="1"/>
</dbReference>
<feature type="domain" description="Glycosyltransferase subfamily 4-like N-terminal" evidence="4">
    <location>
        <begin position="17"/>
        <end position="177"/>
    </location>
</feature>
<dbReference type="CDD" id="cd03801">
    <property type="entry name" value="GT4_PimA-like"/>
    <property type="match status" value="1"/>
</dbReference>
<dbReference type="InterPro" id="IPR028098">
    <property type="entry name" value="Glyco_trans_4-like_N"/>
</dbReference>
<dbReference type="InterPro" id="IPR001296">
    <property type="entry name" value="Glyco_trans_1"/>
</dbReference>
<dbReference type="Proteomes" id="UP000312594">
    <property type="component" value="Unassembled WGS sequence"/>
</dbReference>
<dbReference type="AlphaFoldDB" id="A0A5C5BTZ8"/>
<sequence length="386" mass="41984">MPSSCFCIFSALYPPSMGGVETYTENLAQALAESGHRVIVATLATHGPTGAVTENGVEIARLPCRRFLDNRYPIALKNNRYRELWSRLQGERIDYVIVNTRFYPHSLEGLAFAQAKGIAPILIEHGSAHLTMGSPLVDAGVKLIEHAMTRAGRRYGASYYAVSRKASAWLSHFGLDSQGELPNAISADAYIANASERDFRSEFGLSSDAFAVAFVGRLVREKGVLELAQAVAEWSSAQDVTLLVAGDGPLREALHALENSRLRLLGKLSGKDVAALLAQVDVLCLPSRSEGFATTMLEAAACSTPAIVTDVGGVDELVPDESFGTVIPDKTPETIREALERAAENRRRLQSQGRNAGRRVRSEYSWEKTAARAAEACRRAQEHRNL</sequence>
<comment type="caution">
    <text evidence="5">The sequence shown here is derived from an EMBL/GenBank/DDBJ whole genome shotgun (WGS) entry which is preliminary data.</text>
</comment>
<protein>
    <submittedName>
        <fullName evidence="5">Glycosyltransferase family 4 protein</fullName>
    </submittedName>
</protein>
<dbReference type="EMBL" id="VEVP01000022">
    <property type="protein sequence ID" value="TNU89958.1"/>
    <property type="molecule type" value="Genomic_DNA"/>
</dbReference>
<evidence type="ECO:0000259" key="4">
    <source>
        <dbReference type="Pfam" id="PF13439"/>
    </source>
</evidence>
<dbReference type="GO" id="GO:0016757">
    <property type="term" value="F:glycosyltransferase activity"/>
    <property type="evidence" value="ECO:0007669"/>
    <property type="project" value="UniProtKB-KW"/>
</dbReference>
<dbReference type="PANTHER" id="PTHR45947:SF3">
    <property type="entry name" value="SULFOQUINOVOSYL TRANSFERASE SQD2"/>
    <property type="match status" value="1"/>
</dbReference>
<evidence type="ECO:0000256" key="1">
    <source>
        <dbReference type="ARBA" id="ARBA00022676"/>
    </source>
</evidence>
<reference evidence="5 6" key="1">
    <citation type="journal article" date="2005" name="Appl. Environ. Microbiol.">
        <title>Intestinal bacterial communities that produce active estrogen-like compounds enterodiol and enterolactone in humans.</title>
        <authorList>
            <person name="Clavel T."/>
            <person name="Henderson G."/>
            <person name="Alpert C.A."/>
            <person name="Philippe C."/>
            <person name="Rigottier-Gois L."/>
            <person name="Dore J."/>
            <person name="Blaut M."/>
        </authorList>
    </citation>
    <scope>NUCLEOTIDE SEQUENCE [LARGE SCALE GENOMIC DNA]</scope>
    <source>
        <strain evidence="5 6">SECO-MT75m2</strain>
    </source>
</reference>
<evidence type="ECO:0000256" key="2">
    <source>
        <dbReference type="ARBA" id="ARBA00022679"/>
    </source>
</evidence>